<dbReference type="Gene3D" id="2.60.40.420">
    <property type="entry name" value="Cupredoxins - blue copper proteins"/>
    <property type="match status" value="1"/>
</dbReference>
<keyword evidence="1" id="KW-1015">Disulfide bond</keyword>
<keyword evidence="5" id="KW-1185">Reference proteome</keyword>
<evidence type="ECO:0000256" key="3">
    <source>
        <dbReference type="SAM" id="SignalP"/>
    </source>
</evidence>
<dbReference type="KEGG" id="nnu:104594144"/>
<dbReference type="PANTHER" id="PTHR33021">
    <property type="entry name" value="BLUE COPPER PROTEIN"/>
    <property type="match status" value="1"/>
</dbReference>
<feature type="domain" description="Phytocyanin" evidence="4">
    <location>
        <begin position="31"/>
        <end position="131"/>
    </location>
</feature>
<evidence type="ECO:0000256" key="2">
    <source>
        <dbReference type="ARBA" id="ARBA00023180"/>
    </source>
</evidence>
<evidence type="ECO:0000256" key="1">
    <source>
        <dbReference type="ARBA" id="ARBA00023157"/>
    </source>
</evidence>
<gene>
    <name evidence="6" type="primary">LOC104594144</name>
</gene>
<dbReference type="InterPro" id="IPR039391">
    <property type="entry name" value="Phytocyanin-like"/>
</dbReference>
<dbReference type="InParanoid" id="A0A1U7ZUG4"/>
<dbReference type="GO" id="GO:0005886">
    <property type="term" value="C:plasma membrane"/>
    <property type="evidence" value="ECO:0000318"/>
    <property type="project" value="GO_Central"/>
</dbReference>
<dbReference type="CDD" id="cd04216">
    <property type="entry name" value="Phytocyanin"/>
    <property type="match status" value="1"/>
</dbReference>
<feature type="chain" id="PRO_5010521039" evidence="3">
    <location>
        <begin position="24"/>
        <end position="178"/>
    </location>
</feature>
<dbReference type="eggNOG" id="ENOG502S1H3">
    <property type="taxonomic scope" value="Eukaryota"/>
</dbReference>
<protein>
    <submittedName>
        <fullName evidence="6">Chemocyanin-like</fullName>
    </submittedName>
</protein>
<dbReference type="OMA" id="WPLMERM"/>
<evidence type="ECO:0000259" key="4">
    <source>
        <dbReference type="PROSITE" id="PS51485"/>
    </source>
</evidence>
<accession>A0A1U7ZUG4</accession>
<evidence type="ECO:0000313" key="5">
    <source>
        <dbReference type="Proteomes" id="UP000189703"/>
    </source>
</evidence>
<dbReference type="SUPFAM" id="SSF49503">
    <property type="entry name" value="Cupredoxins"/>
    <property type="match status" value="1"/>
</dbReference>
<feature type="signal peptide" evidence="3">
    <location>
        <begin position="1"/>
        <end position="23"/>
    </location>
</feature>
<dbReference type="InterPro" id="IPR008972">
    <property type="entry name" value="Cupredoxin"/>
</dbReference>
<dbReference type="OrthoDB" id="1896188at2759"/>
<dbReference type="InterPro" id="IPR003245">
    <property type="entry name" value="Phytocyanin_dom"/>
</dbReference>
<name>A0A1U7ZUG4_NELNU</name>
<dbReference type="GeneID" id="104594144"/>
<reference evidence="6" key="1">
    <citation type="submission" date="2025-08" db="UniProtKB">
        <authorList>
            <consortium name="RefSeq"/>
        </authorList>
    </citation>
    <scope>IDENTIFICATION</scope>
</reference>
<dbReference type="PROSITE" id="PS51485">
    <property type="entry name" value="PHYTOCYANIN"/>
    <property type="match status" value="1"/>
</dbReference>
<dbReference type="GO" id="GO:0009055">
    <property type="term" value="F:electron transfer activity"/>
    <property type="evidence" value="ECO:0007669"/>
    <property type="project" value="InterPro"/>
</dbReference>
<dbReference type="FunFam" id="2.60.40.420:FF:000034">
    <property type="entry name" value="Cupredoxin superfamily protein"/>
    <property type="match status" value="1"/>
</dbReference>
<organism evidence="5 6">
    <name type="scientific">Nelumbo nucifera</name>
    <name type="common">Sacred lotus</name>
    <dbReference type="NCBI Taxonomy" id="4432"/>
    <lineage>
        <taxon>Eukaryota</taxon>
        <taxon>Viridiplantae</taxon>
        <taxon>Streptophyta</taxon>
        <taxon>Embryophyta</taxon>
        <taxon>Tracheophyta</taxon>
        <taxon>Spermatophyta</taxon>
        <taxon>Magnoliopsida</taxon>
        <taxon>Proteales</taxon>
        <taxon>Nelumbonaceae</taxon>
        <taxon>Nelumbo</taxon>
    </lineage>
</organism>
<sequence length="178" mass="19587">MAEVMRSSFMLMLLMIIISVIVGEKRIAAQVHHVVGDDHGWDPSSNIGAWSSGRIFRVGDKIWFAYSVAQESIAELKSKEEFDSCDTSNPIRMYTDGLDSISFDAEGTHYFTSGRPESCKKGLKFNVEVLPQPKTKEEAMMIVSTDDAVATGPTPSASTRGLPSSLWVGLLLLCFSQF</sequence>
<keyword evidence="2" id="KW-0325">Glycoprotein</keyword>
<evidence type="ECO:0000313" key="6">
    <source>
        <dbReference type="RefSeq" id="XP_010252614.1"/>
    </source>
</evidence>
<dbReference type="Pfam" id="PF02298">
    <property type="entry name" value="Cu_bind_like"/>
    <property type="match status" value="1"/>
</dbReference>
<dbReference type="Proteomes" id="UP000189703">
    <property type="component" value="Unplaced"/>
</dbReference>
<dbReference type="AlphaFoldDB" id="A0A1U7ZUG4"/>
<proteinExistence type="predicted"/>
<keyword evidence="3" id="KW-0732">Signal</keyword>
<dbReference type="PANTHER" id="PTHR33021:SF31">
    <property type="entry name" value="OS02G0720100 PROTEIN"/>
    <property type="match status" value="1"/>
</dbReference>
<dbReference type="RefSeq" id="XP_010252614.1">
    <property type="nucleotide sequence ID" value="XM_010254312.2"/>
</dbReference>